<gene>
    <name evidence="1" type="ORF">DD728_02970</name>
    <name evidence="2" type="ORF">HY36_04895</name>
</gene>
<keyword evidence="3" id="KW-1185">Reference proteome</keyword>
<dbReference type="AlphaFoldDB" id="A0A059E025"/>
<evidence type="ECO:0000313" key="1">
    <source>
        <dbReference type="EMBL" id="HBQ47840.1"/>
    </source>
</evidence>
<accession>A0A059E025</accession>
<dbReference type="eggNOG" id="ENOG50315AS">
    <property type="taxonomic scope" value="Bacteria"/>
</dbReference>
<evidence type="ECO:0000313" key="4">
    <source>
        <dbReference type="Proteomes" id="UP000263957"/>
    </source>
</evidence>
<reference evidence="1 4" key="2">
    <citation type="journal article" date="2018" name="Nat. Biotechnol.">
        <title>A standardized bacterial taxonomy based on genome phylogeny substantially revises the tree of life.</title>
        <authorList>
            <person name="Parks D.H."/>
            <person name="Chuvochina M."/>
            <person name="Waite D.W."/>
            <person name="Rinke C."/>
            <person name="Skarshewski A."/>
            <person name="Chaumeil P.A."/>
            <person name="Hugenholtz P."/>
        </authorList>
    </citation>
    <scope>NUCLEOTIDE SEQUENCE [LARGE SCALE GENOMIC DNA]</scope>
    <source>
        <strain evidence="1">UBA10378</strain>
    </source>
</reference>
<dbReference type="EMBL" id="AWFH01000023">
    <property type="protein sequence ID" value="KCZ60319.1"/>
    <property type="molecule type" value="Genomic_DNA"/>
</dbReference>
<dbReference type="Proteomes" id="UP000024547">
    <property type="component" value="Unassembled WGS sequence"/>
</dbReference>
<proteinExistence type="predicted"/>
<evidence type="ECO:0000313" key="2">
    <source>
        <dbReference type="EMBL" id="KCZ60319.1"/>
    </source>
</evidence>
<dbReference type="STRING" id="1280948.HY36_04895"/>
<protein>
    <submittedName>
        <fullName evidence="2">Uncharacterized protein</fullName>
    </submittedName>
</protein>
<organism evidence="2 3">
    <name type="scientific">Hyphomonas atlantica</name>
    <dbReference type="NCBI Taxonomy" id="1280948"/>
    <lineage>
        <taxon>Bacteria</taxon>
        <taxon>Pseudomonadati</taxon>
        <taxon>Pseudomonadota</taxon>
        <taxon>Alphaproteobacteria</taxon>
        <taxon>Hyphomonadales</taxon>
        <taxon>Hyphomonadaceae</taxon>
        <taxon>Hyphomonas</taxon>
    </lineage>
</organism>
<dbReference type="PATRIC" id="fig|1280948.3.peg.2037"/>
<dbReference type="EMBL" id="DOGS01000064">
    <property type="protein sequence ID" value="HBQ47840.1"/>
    <property type="molecule type" value="Genomic_DNA"/>
</dbReference>
<sequence>MVVADVDPLAFERRAGDFGFRLATRSELDQAVAMAEELIDGKLASVDSIADMNNWTGMTAWVTGDPVDGVFLTLPLTEAGESAVRDGSYNPAKPLKAHLANMGRCVSAFYVGVYAGKTYEARKKIMTVSAVLRVEMFGAFPAYARGATADGRRSMESLGFQKFEGGLPDLYVQPPFQTLMDQAS</sequence>
<reference evidence="2 3" key="1">
    <citation type="journal article" date="2014" name="Antonie Van Leeuwenhoek">
        <title>Hyphomonas beringensis sp. nov. and Hyphomonas chukchiensis sp. nov., isolated from surface seawater of the Bering Sea and Chukchi Sea.</title>
        <authorList>
            <person name="Li C."/>
            <person name="Lai Q."/>
            <person name="Li G."/>
            <person name="Dong C."/>
            <person name="Wang J."/>
            <person name="Liao Y."/>
            <person name="Shao Z."/>
        </authorList>
    </citation>
    <scope>NUCLEOTIDE SEQUENCE [LARGE SCALE GENOMIC DNA]</scope>
    <source>
        <strain evidence="2 3">22II1-22F38</strain>
    </source>
</reference>
<evidence type="ECO:0000313" key="3">
    <source>
        <dbReference type="Proteomes" id="UP000024547"/>
    </source>
</evidence>
<dbReference type="Proteomes" id="UP000263957">
    <property type="component" value="Unassembled WGS sequence"/>
</dbReference>
<name>A0A059E025_9PROT</name>
<comment type="caution">
    <text evidence="2">The sequence shown here is derived from an EMBL/GenBank/DDBJ whole genome shotgun (WGS) entry which is preliminary data.</text>
</comment>